<dbReference type="AlphaFoldDB" id="A0A2D6YGS0"/>
<dbReference type="InterPro" id="IPR056546">
    <property type="entry name" value="MreB_MamK-like"/>
</dbReference>
<keyword evidence="4 6" id="KW-0133">Cell shape</keyword>
<dbReference type="PRINTS" id="PR01652">
    <property type="entry name" value="SHAPEPROTEIN"/>
</dbReference>
<evidence type="ECO:0000256" key="4">
    <source>
        <dbReference type="ARBA" id="ARBA00022960"/>
    </source>
</evidence>
<reference evidence="8" key="1">
    <citation type="submission" date="2017-09" db="EMBL/GenBank/DDBJ databases">
        <title>The Reconstruction of 2,631 Draft Metagenome-Assembled Genomes from the Global Oceans.</title>
        <authorList>
            <person name="Tully B.J."/>
            <person name="Graham E.D."/>
            <person name="Heidelberg J.F."/>
        </authorList>
    </citation>
    <scope>NUCLEOTIDE SEQUENCE [LARGE SCALE GENOMIC DNA]</scope>
</reference>
<evidence type="ECO:0000313" key="7">
    <source>
        <dbReference type="EMBL" id="MAH62383.1"/>
    </source>
</evidence>
<comment type="caution">
    <text evidence="7">The sequence shown here is derived from an EMBL/GenBank/DDBJ whole genome shotgun (WGS) entry which is preliminary data.</text>
</comment>
<evidence type="ECO:0000256" key="6">
    <source>
        <dbReference type="HAMAP-Rule" id="MF_02207"/>
    </source>
</evidence>
<comment type="subcellular location">
    <subcellularLocation>
        <location evidence="6">Cytoplasm</location>
    </subcellularLocation>
    <text evidence="6">Membrane-associated.</text>
</comment>
<dbReference type="NCBIfam" id="NF010539">
    <property type="entry name" value="PRK13927.1"/>
    <property type="match status" value="1"/>
</dbReference>
<sequence length="347" mass="37612">MFGRKKLSNWFAEDLAIDLGTANTLVFLREAGIVIREPSVVAVKRDQRGALKVLAVGREAKEMVGKTPDTIMAVRPLKDGVISDFDVAEQMLRHFIQHVQQRQGFLRFKPRIVIAVPSGITQVEKRAVRESALSAGAREVFLIEEPMAAAIGAGLPIAEPSGNFVVDIGGGTTEVAVLSMAGIVYSSSLRMAGDKMDEAIVQYLKQKYNLLIGERTAEELKLNIGSAAPRPQPLQLKVKGRDQVGGNPKILLVNDEEIRFCLKEVYDSIVHAIRVALEQTPPELAADIIEKGIVLAGGGSLLHGMDVLLRERTGLPVFYAEDPLDAVVKGTGAMLDQMELLASIALD</sequence>
<feature type="binding site" evidence="6">
    <location>
        <begin position="298"/>
        <end position="301"/>
    </location>
    <ligand>
        <name>ATP</name>
        <dbReference type="ChEBI" id="CHEBI:30616"/>
    </ligand>
</feature>
<evidence type="ECO:0000256" key="3">
    <source>
        <dbReference type="ARBA" id="ARBA00022840"/>
    </source>
</evidence>
<accession>A0A2D6YGS0</accession>
<keyword evidence="3 6" id="KW-0067">ATP-binding</keyword>
<dbReference type="HAMAP" id="MF_02207">
    <property type="entry name" value="MreB"/>
    <property type="match status" value="1"/>
</dbReference>
<dbReference type="Proteomes" id="UP000226525">
    <property type="component" value="Unassembled WGS sequence"/>
</dbReference>
<dbReference type="Pfam" id="PF06723">
    <property type="entry name" value="MreB_Mbl"/>
    <property type="match status" value="1"/>
</dbReference>
<dbReference type="GO" id="GO:0005524">
    <property type="term" value="F:ATP binding"/>
    <property type="evidence" value="ECO:0007669"/>
    <property type="project" value="UniProtKB-KW"/>
</dbReference>
<name>A0A2D6YGS0_9DELT</name>
<dbReference type="PANTHER" id="PTHR42749">
    <property type="entry name" value="CELL SHAPE-DETERMINING PROTEIN MREB"/>
    <property type="match status" value="1"/>
</dbReference>
<feature type="binding site" evidence="6">
    <location>
        <begin position="218"/>
        <end position="221"/>
    </location>
    <ligand>
        <name>ATP</name>
        <dbReference type="ChEBI" id="CHEBI:30616"/>
    </ligand>
</feature>
<feature type="binding site" evidence="6">
    <location>
        <begin position="170"/>
        <end position="172"/>
    </location>
    <ligand>
        <name>ATP</name>
        <dbReference type="ChEBI" id="CHEBI:30616"/>
    </ligand>
</feature>
<dbReference type="InterPro" id="IPR043129">
    <property type="entry name" value="ATPase_NBD"/>
</dbReference>
<dbReference type="InterPro" id="IPR004753">
    <property type="entry name" value="MreB"/>
</dbReference>
<feature type="binding site" evidence="6">
    <location>
        <begin position="21"/>
        <end position="23"/>
    </location>
    <ligand>
        <name>ATP</name>
        <dbReference type="ChEBI" id="CHEBI:30616"/>
    </ligand>
</feature>
<dbReference type="GO" id="GO:0005737">
    <property type="term" value="C:cytoplasm"/>
    <property type="evidence" value="ECO:0007669"/>
    <property type="project" value="UniProtKB-SubCell"/>
</dbReference>
<keyword evidence="1 6" id="KW-0963">Cytoplasm</keyword>
<organism evidence="7 8">
    <name type="scientific">SAR324 cluster bacterium</name>
    <dbReference type="NCBI Taxonomy" id="2024889"/>
    <lineage>
        <taxon>Bacteria</taxon>
        <taxon>Deltaproteobacteria</taxon>
        <taxon>SAR324 cluster</taxon>
    </lineage>
</organism>
<keyword evidence="2 6" id="KW-0547">Nucleotide-binding</keyword>
<evidence type="ECO:0000313" key="8">
    <source>
        <dbReference type="Proteomes" id="UP000226525"/>
    </source>
</evidence>
<dbReference type="CDD" id="cd10225">
    <property type="entry name" value="ASKHA_NBD_MreB-like"/>
    <property type="match status" value="1"/>
</dbReference>
<evidence type="ECO:0000256" key="1">
    <source>
        <dbReference type="ARBA" id="ARBA00022490"/>
    </source>
</evidence>
<evidence type="ECO:0000256" key="2">
    <source>
        <dbReference type="ARBA" id="ARBA00022741"/>
    </source>
</evidence>
<comment type="subunit">
    <text evidence="6">Forms polymers.</text>
</comment>
<proteinExistence type="inferred from homology"/>
<comment type="similarity">
    <text evidence="5 6">Belongs to the FtsA/MreB family.</text>
</comment>
<dbReference type="NCBIfam" id="TIGR00904">
    <property type="entry name" value="mreB"/>
    <property type="match status" value="1"/>
</dbReference>
<dbReference type="GO" id="GO:0008360">
    <property type="term" value="P:regulation of cell shape"/>
    <property type="evidence" value="ECO:0007669"/>
    <property type="project" value="UniProtKB-UniRule"/>
</dbReference>
<dbReference type="PANTHER" id="PTHR42749:SF1">
    <property type="entry name" value="CELL SHAPE-DETERMINING PROTEIN MREB"/>
    <property type="match status" value="1"/>
</dbReference>
<dbReference type="EMBL" id="NZEX01000028">
    <property type="protein sequence ID" value="MAH62383.1"/>
    <property type="molecule type" value="Genomic_DNA"/>
</dbReference>
<evidence type="ECO:0000256" key="5">
    <source>
        <dbReference type="ARBA" id="ARBA00023458"/>
    </source>
</evidence>
<dbReference type="GO" id="GO:0000902">
    <property type="term" value="P:cell morphogenesis"/>
    <property type="evidence" value="ECO:0007669"/>
    <property type="project" value="InterPro"/>
</dbReference>
<protein>
    <recommendedName>
        <fullName evidence="6">Cell shape-determining protein MreB</fullName>
    </recommendedName>
</protein>
<dbReference type="Gene3D" id="3.30.420.40">
    <property type="match status" value="3"/>
</dbReference>
<comment type="function">
    <text evidence="6">Forms membrane-associated dynamic filaments that are essential for cell shape determination. Acts by regulating cell wall synthesis and cell elongation, and thus cell shape. A feedback loop between cell geometry and MreB localization may maintain elongated cell shape by targeting cell wall growth to regions of negative cell wall curvature.</text>
</comment>
<dbReference type="SUPFAM" id="SSF53067">
    <property type="entry name" value="Actin-like ATPase domain"/>
    <property type="match status" value="2"/>
</dbReference>
<gene>
    <name evidence="6" type="primary">mreB</name>
    <name evidence="7" type="ORF">CMN54_02805</name>
</gene>